<dbReference type="EMBL" id="BSDI01000017">
    <property type="protein sequence ID" value="GLH98497.1"/>
    <property type="molecule type" value="Genomic_DNA"/>
</dbReference>
<evidence type="ECO:0000313" key="2">
    <source>
        <dbReference type="EMBL" id="GLH98497.1"/>
    </source>
</evidence>
<evidence type="ECO:0008006" key="4">
    <source>
        <dbReference type="Google" id="ProtNLM"/>
    </source>
</evidence>
<protein>
    <recommendedName>
        <fullName evidence="4">DUF1772 domain-containing protein</fullName>
    </recommendedName>
</protein>
<dbReference type="InterPro" id="IPR013901">
    <property type="entry name" value="Anthrone_oxy"/>
</dbReference>
<evidence type="ECO:0000313" key="3">
    <source>
        <dbReference type="Proteomes" id="UP001144280"/>
    </source>
</evidence>
<dbReference type="RefSeq" id="WP_281897452.1">
    <property type="nucleotide sequence ID" value="NZ_BSDI01000017.1"/>
</dbReference>
<accession>A0ABQ5QWU6</accession>
<gene>
    <name evidence="2" type="ORF">Pa4123_37720</name>
</gene>
<sequence>MELLVPIVLLASGLAAGVMMWTQLGGWPLLTSLPPDRYVATHAFFATRFDPFMPACMLLTVGGDVALAALAVRAATPLFLSAAVLAAGAIAISLLRNVPVNSWIRSLDPANLPADFPAVDPRRSWGAWNRVRAVFTVAAFAANCTALPLLIQ</sequence>
<dbReference type="Pfam" id="PF08592">
    <property type="entry name" value="Anthrone_oxy"/>
    <property type="match status" value="1"/>
</dbReference>
<name>A0ABQ5QWU6_9ACTN</name>
<comment type="caution">
    <text evidence="2">The sequence shown here is derived from an EMBL/GenBank/DDBJ whole genome shotgun (WGS) entry which is preliminary data.</text>
</comment>
<feature type="transmembrane region" description="Helical" evidence="1">
    <location>
        <begin position="131"/>
        <end position="151"/>
    </location>
</feature>
<organism evidence="2 3">
    <name type="scientific">Phytohabitans aurantiacus</name>
    <dbReference type="NCBI Taxonomy" id="3016789"/>
    <lineage>
        <taxon>Bacteria</taxon>
        <taxon>Bacillati</taxon>
        <taxon>Actinomycetota</taxon>
        <taxon>Actinomycetes</taxon>
        <taxon>Micromonosporales</taxon>
        <taxon>Micromonosporaceae</taxon>
    </lineage>
</organism>
<keyword evidence="1" id="KW-1133">Transmembrane helix</keyword>
<reference evidence="2" key="1">
    <citation type="submission" date="2022-12" db="EMBL/GenBank/DDBJ databases">
        <title>New Phytohabitans aurantiacus sp. RD004123 nov., an actinomycete isolated from soil.</title>
        <authorList>
            <person name="Triningsih D.W."/>
            <person name="Harunari E."/>
            <person name="Igarashi Y."/>
        </authorList>
    </citation>
    <scope>NUCLEOTIDE SEQUENCE</scope>
    <source>
        <strain evidence="2">RD004123</strain>
    </source>
</reference>
<keyword evidence="3" id="KW-1185">Reference proteome</keyword>
<keyword evidence="1" id="KW-0812">Transmembrane</keyword>
<feature type="transmembrane region" description="Helical" evidence="1">
    <location>
        <begin position="52"/>
        <end position="71"/>
    </location>
</feature>
<feature type="transmembrane region" description="Helical" evidence="1">
    <location>
        <begin position="78"/>
        <end position="95"/>
    </location>
</feature>
<evidence type="ECO:0000256" key="1">
    <source>
        <dbReference type="SAM" id="Phobius"/>
    </source>
</evidence>
<dbReference type="Proteomes" id="UP001144280">
    <property type="component" value="Unassembled WGS sequence"/>
</dbReference>
<proteinExistence type="predicted"/>
<keyword evidence="1" id="KW-0472">Membrane</keyword>